<feature type="transmembrane region" description="Helical" evidence="1">
    <location>
        <begin position="5"/>
        <end position="24"/>
    </location>
</feature>
<gene>
    <name evidence="2" type="ORF">ACFOZY_08795</name>
</gene>
<accession>A0ABV8X514</accession>
<evidence type="ECO:0000256" key="1">
    <source>
        <dbReference type="SAM" id="Phobius"/>
    </source>
</evidence>
<comment type="caution">
    <text evidence="2">The sequence shown here is derived from an EMBL/GenBank/DDBJ whole genome shotgun (WGS) entry which is preliminary data.</text>
</comment>
<keyword evidence="1" id="KW-0812">Transmembrane</keyword>
<dbReference type="EMBL" id="JBHSEC010000014">
    <property type="protein sequence ID" value="MFC4410520.1"/>
    <property type="molecule type" value="Genomic_DNA"/>
</dbReference>
<evidence type="ECO:0000313" key="2">
    <source>
        <dbReference type="EMBL" id="MFC4410520.1"/>
    </source>
</evidence>
<dbReference type="Proteomes" id="UP001595817">
    <property type="component" value="Unassembled WGS sequence"/>
</dbReference>
<name>A0ABV8X514_9LACT</name>
<reference evidence="3" key="1">
    <citation type="journal article" date="2019" name="Int. J. Syst. Evol. Microbiol.">
        <title>The Global Catalogue of Microorganisms (GCM) 10K type strain sequencing project: providing services to taxonomists for standard genome sequencing and annotation.</title>
        <authorList>
            <consortium name="The Broad Institute Genomics Platform"/>
            <consortium name="The Broad Institute Genome Sequencing Center for Infectious Disease"/>
            <person name="Wu L."/>
            <person name="Ma J."/>
        </authorList>
    </citation>
    <scope>NUCLEOTIDE SEQUENCE [LARGE SCALE GENOMIC DNA]</scope>
    <source>
        <strain evidence="3">CCUG 59778</strain>
    </source>
</reference>
<evidence type="ECO:0000313" key="3">
    <source>
        <dbReference type="Proteomes" id="UP001595817"/>
    </source>
</evidence>
<feature type="transmembrane region" description="Helical" evidence="1">
    <location>
        <begin position="60"/>
        <end position="80"/>
    </location>
</feature>
<keyword evidence="1" id="KW-0472">Membrane</keyword>
<protein>
    <submittedName>
        <fullName evidence="2">Uncharacterized protein</fullName>
    </submittedName>
</protein>
<organism evidence="2 3">
    <name type="scientific">Chungangia koreensis</name>
    <dbReference type="NCBI Taxonomy" id="752657"/>
    <lineage>
        <taxon>Bacteria</taxon>
        <taxon>Bacillati</taxon>
        <taxon>Bacillota</taxon>
        <taxon>Bacilli</taxon>
        <taxon>Lactobacillales</taxon>
        <taxon>Chungangia</taxon>
    </lineage>
</organism>
<feature type="transmembrane region" description="Helical" evidence="1">
    <location>
        <begin position="30"/>
        <end position="48"/>
    </location>
</feature>
<dbReference type="RefSeq" id="WP_378154443.1">
    <property type="nucleotide sequence ID" value="NZ_JBHSEC010000014.1"/>
</dbReference>
<proteinExistence type="predicted"/>
<keyword evidence="3" id="KW-1185">Reference proteome</keyword>
<keyword evidence="1" id="KW-1133">Transmembrane helix</keyword>
<sequence>MNRKLVFGILIGLSSILSLVFIVLRNMDLAVFFMCILFTFTNLSRVYSFREKGYTKEANWMKWMAVVFAIGAVVILYLYLF</sequence>